<dbReference type="AlphaFoldDB" id="K0XM75"/>
<protein>
    <submittedName>
        <fullName evidence="1">Uncharacterized protein</fullName>
    </submittedName>
</protein>
<sequence>MYLGGVFVCINPLALRALPLYFAAQNTGGECEMYIPFASAPMLFKMPRHVTGYGRRERVKKH</sequence>
<reference evidence="1 2" key="1">
    <citation type="submission" date="2012-08" db="EMBL/GenBank/DDBJ databases">
        <title>The Genome Sequence of Barnesiella intestinihominis YIT 11860.</title>
        <authorList>
            <consortium name="The Broad Institute Genome Sequencing Platform"/>
            <person name="Earl A."/>
            <person name="Ward D."/>
            <person name="Feldgarden M."/>
            <person name="Gevers D."/>
            <person name="Morotomi M."/>
            <person name="Walker B."/>
            <person name="Young S.K."/>
            <person name="Zeng Q."/>
            <person name="Gargeya S."/>
            <person name="Fitzgerald M."/>
            <person name="Haas B."/>
            <person name="Abouelleil A."/>
            <person name="Alvarado L."/>
            <person name="Arachchi H.M."/>
            <person name="Berlin A.M."/>
            <person name="Chapman S.B."/>
            <person name="Goldberg J."/>
            <person name="Griggs A."/>
            <person name="Gujja S."/>
            <person name="Hansen M."/>
            <person name="Howarth C."/>
            <person name="Imamovic A."/>
            <person name="Larimer J."/>
            <person name="McCowen C."/>
            <person name="Montmayeur A."/>
            <person name="Murphy C."/>
            <person name="Neiman D."/>
            <person name="Pearson M."/>
            <person name="Priest M."/>
            <person name="Roberts A."/>
            <person name="Saif S."/>
            <person name="Shea T."/>
            <person name="Sisk P."/>
            <person name="Sykes S."/>
            <person name="Wortman J."/>
            <person name="Nusbaum C."/>
            <person name="Birren B."/>
        </authorList>
    </citation>
    <scope>NUCLEOTIDE SEQUENCE [LARGE SCALE GENOMIC DNA]</scope>
    <source>
        <strain evidence="1 2">YIT 11860</strain>
    </source>
</reference>
<gene>
    <name evidence="1" type="ORF">HMPREF9448_01411</name>
</gene>
<evidence type="ECO:0000313" key="2">
    <source>
        <dbReference type="Proteomes" id="UP000006044"/>
    </source>
</evidence>
<proteinExistence type="predicted"/>
<organism evidence="1 2">
    <name type="scientific">Barnesiella intestinihominis YIT 11860</name>
    <dbReference type="NCBI Taxonomy" id="742726"/>
    <lineage>
        <taxon>Bacteria</taxon>
        <taxon>Pseudomonadati</taxon>
        <taxon>Bacteroidota</taxon>
        <taxon>Bacteroidia</taxon>
        <taxon>Bacteroidales</taxon>
        <taxon>Barnesiellaceae</taxon>
        <taxon>Barnesiella</taxon>
    </lineage>
</organism>
<dbReference type="HOGENOM" id="CLU_2894900_0_0_10"/>
<accession>K0XM75</accession>
<evidence type="ECO:0000313" key="1">
    <source>
        <dbReference type="EMBL" id="EJZ64925.1"/>
    </source>
</evidence>
<name>K0XM75_9BACT</name>
<dbReference type="EMBL" id="ADLE01000008">
    <property type="protein sequence ID" value="EJZ64925.1"/>
    <property type="molecule type" value="Genomic_DNA"/>
</dbReference>
<comment type="caution">
    <text evidence="1">The sequence shown here is derived from an EMBL/GenBank/DDBJ whole genome shotgun (WGS) entry which is preliminary data.</text>
</comment>
<dbReference type="Proteomes" id="UP000006044">
    <property type="component" value="Unassembled WGS sequence"/>
</dbReference>
<keyword evidence="2" id="KW-1185">Reference proteome</keyword>